<evidence type="ECO:0000313" key="3">
    <source>
        <dbReference type="Proteomes" id="UP000033673"/>
    </source>
</evidence>
<feature type="signal peptide" evidence="1">
    <location>
        <begin position="1"/>
        <end position="23"/>
    </location>
</feature>
<dbReference type="AlphaFoldDB" id="A0A0F4NKM3"/>
<proteinExistence type="predicted"/>
<evidence type="ECO:0000256" key="1">
    <source>
        <dbReference type="SAM" id="SignalP"/>
    </source>
</evidence>
<dbReference type="Proteomes" id="UP000033673">
    <property type="component" value="Unassembled WGS sequence"/>
</dbReference>
<dbReference type="PANTHER" id="PTHR35271">
    <property type="entry name" value="ABC TRANSPORTER, SUBSTRATE-BINDING LIPOPROTEIN-RELATED"/>
    <property type="match status" value="1"/>
</dbReference>
<sequence length="335" mass="36936">MRVISLICLALVSLFAVPTMSVAAEKKHVVMLLWRGVTDAENGFMEYLSSKMPVSFTLLDAKRDKDTLAAYVANIDNYQPDLVYAFGTTTTLSLLGTQDKPTLFRRQGNTPVVFSIVTDPVGSKIISTDDTEKRNFTGVSHIVPHQVQFNAIQKLPNITTMGVLFNPLESNSVITARKIQMLSAKFGMDVYLYPLRTQNGKPELSSLSAIIDTMLEDKVQLAYLPPDSYIISQSKGIVEGLHSRGIATFSATESPIRNHSALFGIVSRYYNVGEFAGHKAEQILSNKSTAQDLPIEPLSQYSYIVNVSAARALDYYPPVSILKISELIGGNEWSE</sequence>
<dbReference type="InterPro" id="IPR007487">
    <property type="entry name" value="ABC_transpt-TYRBP-like"/>
</dbReference>
<keyword evidence="3" id="KW-1185">Reference proteome</keyword>
<name>A0A0F4NKM3_9VIBR</name>
<dbReference type="STRING" id="579748.TW81_10480"/>
<gene>
    <name evidence="2" type="ORF">TW81_10480</name>
</gene>
<accession>A0A0F4NKM3</accession>
<dbReference type="Gene3D" id="3.40.50.2300">
    <property type="match status" value="2"/>
</dbReference>
<protein>
    <submittedName>
        <fullName evidence="2">ABC transporter substrate-binding protein</fullName>
    </submittedName>
</protein>
<comment type="caution">
    <text evidence="2">The sequence shown here is derived from an EMBL/GenBank/DDBJ whole genome shotgun (WGS) entry which is preliminary data.</text>
</comment>
<dbReference type="Pfam" id="PF04392">
    <property type="entry name" value="ABC_sub_bind"/>
    <property type="match status" value="1"/>
</dbReference>
<dbReference type="OrthoDB" id="9776955at2"/>
<reference evidence="2 3" key="1">
    <citation type="journal article" date="2015" name="BMC Genomics">
        <title>Genome mining reveals unlocked bioactive potential of marine Gram-negative bacteria.</title>
        <authorList>
            <person name="Machado H."/>
            <person name="Sonnenschein E.C."/>
            <person name="Melchiorsen J."/>
            <person name="Gram L."/>
        </authorList>
    </citation>
    <scope>NUCLEOTIDE SEQUENCE [LARGE SCALE GENOMIC DNA]</scope>
    <source>
        <strain evidence="2 3">S2757</strain>
    </source>
</reference>
<feature type="chain" id="PRO_5002473326" evidence="1">
    <location>
        <begin position="24"/>
        <end position="335"/>
    </location>
</feature>
<organism evidence="2 3">
    <name type="scientific">Vibrio galatheae</name>
    <dbReference type="NCBI Taxonomy" id="579748"/>
    <lineage>
        <taxon>Bacteria</taxon>
        <taxon>Pseudomonadati</taxon>
        <taxon>Pseudomonadota</taxon>
        <taxon>Gammaproteobacteria</taxon>
        <taxon>Vibrionales</taxon>
        <taxon>Vibrionaceae</taxon>
        <taxon>Vibrio</taxon>
    </lineage>
</organism>
<dbReference type="RefSeq" id="WP_045955645.1">
    <property type="nucleotide sequence ID" value="NZ_JXXV01000016.1"/>
</dbReference>
<dbReference type="PANTHER" id="PTHR35271:SF1">
    <property type="entry name" value="ABC TRANSPORTER, SUBSTRATE-BINDING LIPOPROTEIN"/>
    <property type="match status" value="1"/>
</dbReference>
<keyword evidence="1" id="KW-0732">Signal</keyword>
<dbReference type="PATRIC" id="fig|579748.3.peg.2157"/>
<dbReference type="EMBL" id="JXXV01000016">
    <property type="protein sequence ID" value="KJY83404.1"/>
    <property type="molecule type" value="Genomic_DNA"/>
</dbReference>
<evidence type="ECO:0000313" key="2">
    <source>
        <dbReference type="EMBL" id="KJY83404.1"/>
    </source>
</evidence>